<proteinExistence type="inferred from homology"/>
<dbReference type="OrthoDB" id="5985073at2759"/>
<dbReference type="InterPro" id="IPR010255">
    <property type="entry name" value="Haem_peroxidase_sf"/>
</dbReference>
<dbReference type="GO" id="GO:0042744">
    <property type="term" value="P:hydrogen peroxide catabolic process"/>
    <property type="evidence" value="ECO:0007669"/>
    <property type="project" value="TreeGrafter"/>
</dbReference>
<dbReference type="InterPro" id="IPR002016">
    <property type="entry name" value="Haem_peroxidase"/>
</dbReference>
<evidence type="ECO:0000256" key="4">
    <source>
        <dbReference type="RuleBase" id="RU004241"/>
    </source>
</evidence>
<organism evidence="7 8">
    <name type="scientific">Trichoderma gamsii</name>
    <dbReference type="NCBI Taxonomy" id="398673"/>
    <lineage>
        <taxon>Eukaryota</taxon>
        <taxon>Fungi</taxon>
        <taxon>Dikarya</taxon>
        <taxon>Ascomycota</taxon>
        <taxon>Pezizomycotina</taxon>
        <taxon>Sordariomycetes</taxon>
        <taxon>Hypocreomycetidae</taxon>
        <taxon>Hypocreales</taxon>
        <taxon>Hypocreaceae</taxon>
        <taxon>Trichoderma</taxon>
    </lineage>
</organism>
<dbReference type="Gene3D" id="1.10.520.10">
    <property type="match status" value="1"/>
</dbReference>
<dbReference type="AlphaFoldDB" id="A0A2K0T4R2"/>
<dbReference type="PANTHER" id="PTHR31356">
    <property type="entry name" value="THYLAKOID LUMENAL 29 KDA PROTEIN, CHLOROPLASTIC-RELATED"/>
    <property type="match status" value="1"/>
</dbReference>
<keyword evidence="2" id="KW-0479">Metal-binding</keyword>
<sequence>MVLSNRVLSAITKLGLVAGSAYAESEYIWPNAKTDLLESMLYEQQGFGSGNSPATFIVPCDKVPFGTGRNGAAEWLRTAYHDMATADVVTGIGGLDASIGFEVNRDENPGIGFNETLVNLAAFLTPRSSMADLIALGAVFAANGCSNGSVEIPFRAGRVDATGPGATGVPKPEEPLDEHITNFQRQGFSPQEMIGLVACGHTLGGVHGVDFPEIVPVVNNAATDQNTQTFDTTNTGFTGFDNTVAVQFVNNITQNPLAFGHNETTNSDARIFNSDGGKEIGKMADSPSYFFQTCTTLLERMINTVPKGVALTDPIQPIAVKPSQLFATINSDGTMTMSGYIRLTGPVTANPNRTVKIHFHPRSGESRSDPGAGTVSKSIASAASAHVLYGNPPLTFWWYQFSTVIPITQGVSGFDVEVVDTSSGVTNSTMYKNGGQGFPFDDTIVTQPKLSCSETIYNGLMNLTVAIRDDSKLDSLKAIVHVPTPLNSFTPTVGSIPLDFAKVGPIAGSGYTLYNATIVTGATPDDPNNFAHTYMRTYDLIASNSTHTVEREFNMMDGLNACPDPNIF</sequence>
<dbReference type="EMBL" id="MTYH01000068">
    <property type="protein sequence ID" value="PNP40513.1"/>
    <property type="molecule type" value="Genomic_DNA"/>
</dbReference>
<dbReference type="GO" id="GO:0034599">
    <property type="term" value="P:cellular response to oxidative stress"/>
    <property type="evidence" value="ECO:0007669"/>
    <property type="project" value="InterPro"/>
</dbReference>
<dbReference type="PROSITE" id="PS50873">
    <property type="entry name" value="PEROXIDASE_4"/>
    <property type="match status" value="1"/>
</dbReference>
<dbReference type="InterPro" id="IPR044831">
    <property type="entry name" value="Ccp1-like"/>
</dbReference>
<dbReference type="GO" id="GO:0020037">
    <property type="term" value="F:heme binding"/>
    <property type="evidence" value="ECO:0007669"/>
    <property type="project" value="UniProtKB-UniRule"/>
</dbReference>
<dbReference type="PANTHER" id="PTHR31356:SF53">
    <property type="entry name" value="HEME PEROXIDASE"/>
    <property type="match status" value="1"/>
</dbReference>
<protein>
    <recommendedName>
        <fullName evidence="5">Peroxidase</fullName>
        <ecNumber evidence="5">1.11.1.-</ecNumber>
    </recommendedName>
</protein>
<dbReference type="GO" id="GO:0004601">
    <property type="term" value="F:peroxidase activity"/>
    <property type="evidence" value="ECO:0007669"/>
    <property type="project" value="UniProtKB-KW"/>
</dbReference>
<dbReference type="Gene3D" id="1.10.420.10">
    <property type="entry name" value="Peroxidase, domain 2"/>
    <property type="match status" value="1"/>
</dbReference>
<evidence type="ECO:0000313" key="7">
    <source>
        <dbReference type="EMBL" id="PNP40513.1"/>
    </source>
</evidence>
<feature type="domain" description="Plant heme peroxidase family profile" evidence="6">
    <location>
        <begin position="56"/>
        <end position="342"/>
    </location>
</feature>
<keyword evidence="2" id="KW-0408">Iron</keyword>
<gene>
    <name evidence="7" type="ORF">TGAMA5MH_07510</name>
</gene>
<keyword evidence="5" id="KW-0732">Signal</keyword>
<keyword evidence="3 5" id="KW-0560">Oxidoreductase</keyword>
<evidence type="ECO:0000259" key="6">
    <source>
        <dbReference type="PROSITE" id="PS50873"/>
    </source>
</evidence>
<keyword evidence="1 5" id="KW-0575">Peroxidase</keyword>
<comment type="similarity">
    <text evidence="4">Belongs to the peroxidase family.</text>
</comment>
<dbReference type="Proteomes" id="UP000236546">
    <property type="component" value="Unassembled WGS sequence"/>
</dbReference>
<comment type="caution">
    <text evidence="7">The sequence shown here is derived from an EMBL/GenBank/DDBJ whole genome shotgun (WGS) entry which is preliminary data.</text>
</comment>
<accession>A0A2K0T4R2</accession>
<name>A0A2K0T4R2_9HYPO</name>
<feature type="chain" id="PRO_5014210659" description="Peroxidase" evidence="5">
    <location>
        <begin position="24"/>
        <end position="568"/>
    </location>
</feature>
<evidence type="ECO:0000313" key="8">
    <source>
        <dbReference type="Proteomes" id="UP000236546"/>
    </source>
</evidence>
<dbReference type="GO" id="GO:0000302">
    <property type="term" value="P:response to reactive oxygen species"/>
    <property type="evidence" value="ECO:0007669"/>
    <property type="project" value="TreeGrafter"/>
</dbReference>
<feature type="signal peptide" evidence="5">
    <location>
        <begin position="1"/>
        <end position="23"/>
    </location>
</feature>
<keyword evidence="2" id="KW-0349">Heme</keyword>
<dbReference type="Pfam" id="PF00141">
    <property type="entry name" value="peroxidase"/>
    <property type="match status" value="1"/>
</dbReference>
<dbReference type="GO" id="GO:0046872">
    <property type="term" value="F:metal ion binding"/>
    <property type="evidence" value="ECO:0007669"/>
    <property type="project" value="UniProtKB-UniRule"/>
</dbReference>
<evidence type="ECO:0000256" key="2">
    <source>
        <dbReference type="ARBA" id="ARBA00022617"/>
    </source>
</evidence>
<evidence type="ECO:0000256" key="5">
    <source>
        <dbReference type="RuleBase" id="RU363051"/>
    </source>
</evidence>
<reference evidence="7 8" key="1">
    <citation type="submission" date="2017-02" db="EMBL/GenBank/DDBJ databases">
        <title>Genomes of Trichoderma spp. with biocontrol activity.</title>
        <authorList>
            <person name="Gardiner D."/>
            <person name="Kazan K."/>
            <person name="Vos C."/>
            <person name="Harvey P."/>
        </authorList>
    </citation>
    <scope>NUCLEOTIDE SEQUENCE [LARGE SCALE GENOMIC DNA]</scope>
    <source>
        <strain evidence="7 8">A5MH</strain>
    </source>
</reference>
<dbReference type="SUPFAM" id="SSF48113">
    <property type="entry name" value="Heme-dependent peroxidases"/>
    <property type="match status" value="1"/>
</dbReference>
<evidence type="ECO:0000256" key="1">
    <source>
        <dbReference type="ARBA" id="ARBA00022559"/>
    </source>
</evidence>
<evidence type="ECO:0000256" key="3">
    <source>
        <dbReference type="ARBA" id="ARBA00023002"/>
    </source>
</evidence>
<dbReference type="EC" id="1.11.1.-" evidence="5"/>